<dbReference type="InterPro" id="IPR044283">
    <property type="entry name" value="FAMA/SPEECHLESS/MUTE-like"/>
</dbReference>
<feature type="compositionally biased region" description="Polar residues" evidence="6">
    <location>
        <begin position="272"/>
        <end position="285"/>
    </location>
</feature>
<dbReference type="PROSITE" id="PS50888">
    <property type="entry name" value="BHLH"/>
    <property type="match status" value="1"/>
</dbReference>
<evidence type="ECO:0000259" key="7">
    <source>
        <dbReference type="PROSITE" id="PS50888"/>
    </source>
</evidence>
<dbReference type="InterPro" id="IPR036638">
    <property type="entry name" value="HLH_DNA-bd_sf"/>
</dbReference>
<organism evidence="8 9">
    <name type="scientific">Papaver nudicaule</name>
    <name type="common">Iceland poppy</name>
    <dbReference type="NCBI Taxonomy" id="74823"/>
    <lineage>
        <taxon>Eukaryota</taxon>
        <taxon>Viridiplantae</taxon>
        <taxon>Streptophyta</taxon>
        <taxon>Embryophyta</taxon>
        <taxon>Tracheophyta</taxon>
        <taxon>Spermatophyta</taxon>
        <taxon>Magnoliopsida</taxon>
        <taxon>Ranunculales</taxon>
        <taxon>Papaveraceae</taxon>
        <taxon>Papaveroideae</taxon>
        <taxon>Papaver</taxon>
    </lineage>
</organism>
<dbReference type="InterPro" id="IPR011598">
    <property type="entry name" value="bHLH_dom"/>
</dbReference>
<dbReference type="GO" id="GO:0010052">
    <property type="term" value="P:guard cell differentiation"/>
    <property type="evidence" value="ECO:0007669"/>
    <property type="project" value="InterPro"/>
</dbReference>
<dbReference type="Pfam" id="PF22754">
    <property type="entry name" value="bHLH-TF_ACT-like_plant"/>
    <property type="match status" value="1"/>
</dbReference>
<feature type="compositionally biased region" description="Basic residues" evidence="6">
    <location>
        <begin position="137"/>
        <end position="147"/>
    </location>
</feature>
<reference evidence="8" key="1">
    <citation type="submission" date="2022-03" db="EMBL/GenBank/DDBJ databases">
        <title>A functionally conserved STORR gene fusion in Papaver species that diverged 16.8 million years ago.</title>
        <authorList>
            <person name="Catania T."/>
        </authorList>
    </citation>
    <scope>NUCLEOTIDE SEQUENCE</scope>
    <source>
        <strain evidence="8">S-191538</strain>
    </source>
</reference>
<dbReference type="SUPFAM" id="SSF47459">
    <property type="entry name" value="HLH, helix-loop-helix DNA-binding domain"/>
    <property type="match status" value="1"/>
</dbReference>
<keyword evidence="3" id="KW-0238">DNA-binding</keyword>
<dbReference type="SMART" id="SM00353">
    <property type="entry name" value="HLH"/>
    <property type="match status" value="1"/>
</dbReference>
<evidence type="ECO:0000313" key="9">
    <source>
        <dbReference type="Proteomes" id="UP001177140"/>
    </source>
</evidence>
<sequence>MALEVFPQELFGYGFKDLYNLLGGGSSNFLSYDYGVEEECKQEDIVSGGGGGGGEIINHSKQEAADTNWDISSASLVRNVKEVQETNSSSEIVNGDGSSFLGFTSQISEDPVSISTANTATAATTTTTTTTDSSTSGRRKRRRAKSNKNKEEVENQRMTHIAVERNRRRQMNEYLAVLRSLMPPSYVQRGDQASIIGGAINFVKELEQLLQSLESQKQSFKKSSSSSASPSLENAANNTSNAGATIPFADFFTYPQYSSHSSLNPSSSINSAPMTASNSSESLSENHPRYGPIADIEVTMVESHANLKILTKRRPKQLLKLASGFQTLRLGILHLNVTTTVDQRVLYSFSVKVEEDCQLTSVDEIATAVYQMIGTIQDETCRLS</sequence>
<gene>
    <name evidence="8" type="ORF">MKW94_003005</name>
</gene>
<dbReference type="Gene3D" id="4.10.280.10">
    <property type="entry name" value="Helix-loop-helix DNA-binding domain"/>
    <property type="match status" value="1"/>
</dbReference>
<evidence type="ECO:0000256" key="6">
    <source>
        <dbReference type="SAM" id="MobiDB-lite"/>
    </source>
</evidence>
<protein>
    <recommendedName>
        <fullName evidence="7">BHLH domain-containing protein</fullName>
    </recommendedName>
</protein>
<dbReference type="InterPro" id="IPR054502">
    <property type="entry name" value="bHLH-TF_ACT-like_plant"/>
</dbReference>
<keyword evidence="5" id="KW-0539">Nucleus</keyword>
<dbReference type="GO" id="GO:0046983">
    <property type="term" value="F:protein dimerization activity"/>
    <property type="evidence" value="ECO:0007669"/>
    <property type="project" value="InterPro"/>
</dbReference>
<dbReference type="Proteomes" id="UP001177140">
    <property type="component" value="Unassembled WGS sequence"/>
</dbReference>
<dbReference type="CDD" id="cd11448">
    <property type="entry name" value="bHLH_AtFAMA_like"/>
    <property type="match status" value="1"/>
</dbReference>
<evidence type="ECO:0000256" key="4">
    <source>
        <dbReference type="ARBA" id="ARBA00023163"/>
    </source>
</evidence>
<dbReference type="FunFam" id="4.10.280.10:FF:000050">
    <property type="entry name" value="Basic helix-loop-helix transcription factor"/>
    <property type="match status" value="1"/>
</dbReference>
<feature type="domain" description="BHLH" evidence="7">
    <location>
        <begin position="155"/>
        <end position="206"/>
    </location>
</feature>
<accession>A0AA41S526</accession>
<dbReference type="PANTHER" id="PTHR46684">
    <property type="entry name" value="TRANSCRIPTION FACTOR FAMA"/>
    <property type="match status" value="1"/>
</dbReference>
<feature type="region of interest" description="Disordered" evidence="6">
    <location>
        <begin position="263"/>
        <end position="288"/>
    </location>
</feature>
<evidence type="ECO:0000256" key="2">
    <source>
        <dbReference type="ARBA" id="ARBA00023015"/>
    </source>
</evidence>
<keyword evidence="2" id="KW-0805">Transcription regulation</keyword>
<evidence type="ECO:0000313" key="8">
    <source>
        <dbReference type="EMBL" id="MCL7028665.1"/>
    </source>
</evidence>
<dbReference type="PANTHER" id="PTHR46684:SF16">
    <property type="entry name" value="TRANSCRIPTION FACTOR BHLH67-LIKE ISOFORM X2"/>
    <property type="match status" value="1"/>
</dbReference>
<evidence type="ECO:0000256" key="5">
    <source>
        <dbReference type="ARBA" id="ARBA00023242"/>
    </source>
</evidence>
<dbReference type="GO" id="GO:0045893">
    <property type="term" value="P:positive regulation of DNA-templated transcription"/>
    <property type="evidence" value="ECO:0007669"/>
    <property type="project" value="TreeGrafter"/>
</dbReference>
<keyword evidence="4" id="KW-0804">Transcription</keyword>
<feature type="compositionally biased region" description="Low complexity" evidence="6">
    <location>
        <begin position="118"/>
        <end position="136"/>
    </location>
</feature>
<dbReference type="GO" id="GO:0005634">
    <property type="term" value="C:nucleus"/>
    <property type="evidence" value="ECO:0007669"/>
    <property type="project" value="TreeGrafter"/>
</dbReference>
<evidence type="ECO:0000256" key="3">
    <source>
        <dbReference type="ARBA" id="ARBA00023125"/>
    </source>
</evidence>
<dbReference type="EMBL" id="JAJJMA010082104">
    <property type="protein sequence ID" value="MCL7028665.1"/>
    <property type="molecule type" value="Genomic_DNA"/>
</dbReference>
<comment type="subcellular location">
    <subcellularLocation>
        <location evidence="1">Nucleus</location>
    </subcellularLocation>
</comment>
<dbReference type="GO" id="GO:0003700">
    <property type="term" value="F:DNA-binding transcription factor activity"/>
    <property type="evidence" value="ECO:0007669"/>
    <property type="project" value="InterPro"/>
</dbReference>
<proteinExistence type="predicted"/>
<dbReference type="Pfam" id="PF00010">
    <property type="entry name" value="HLH"/>
    <property type="match status" value="1"/>
</dbReference>
<name>A0AA41S526_PAPNU</name>
<comment type="caution">
    <text evidence="8">The sequence shown here is derived from an EMBL/GenBank/DDBJ whole genome shotgun (WGS) entry which is preliminary data.</text>
</comment>
<keyword evidence="9" id="KW-1185">Reference proteome</keyword>
<evidence type="ECO:0000256" key="1">
    <source>
        <dbReference type="ARBA" id="ARBA00004123"/>
    </source>
</evidence>
<dbReference type="GO" id="GO:0003677">
    <property type="term" value="F:DNA binding"/>
    <property type="evidence" value="ECO:0007669"/>
    <property type="project" value="UniProtKB-KW"/>
</dbReference>
<feature type="region of interest" description="Disordered" evidence="6">
    <location>
        <begin position="118"/>
        <end position="155"/>
    </location>
</feature>
<dbReference type="AlphaFoldDB" id="A0AA41S526"/>